<proteinExistence type="predicted"/>
<sequence>MVQIQFMILFCSVHEYFISPNHKKSAFGASLQLLSSFLMCIMPYKKSLNFFHGLHKWIVYYTYVAIDIV</sequence>
<name>A0A974D7Z6_XENLA</name>
<gene>
    <name evidence="1" type="ORF">XELAEV_18020524mg</name>
</gene>
<accession>A0A974D7Z6</accession>
<dbReference type="Proteomes" id="UP000694892">
    <property type="component" value="Chromosome 3S"/>
</dbReference>
<protein>
    <submittedName>
        <fullName evidence="1">Uncharacterized protein</fullName>
    </submittedName>
</protein>
<organism evidence="1 2">
    <name type="scientific">Xenopus laevis</name>
    <name type="common">African clawed frog</name>
    <dbReference type="NCBI Taxonomy" id="8355"/>
    <lineage>
        <taxon>Eukaryota</taxon>
        <taxon>Metazoa</taxon>
        <taxon>Chordata</taxon>
        <taxon>Craniata</taxon>
        <taxon>Vertebrata</taxon>
        <taxon>Euteleostomi</taxon>
        <taxon>Amphibia</taxon>
        <taxon>Batrachia</taxon>
        <taxon>Anura</taxon>
        <taxon>Pipoidea</taxon>
        <taxon>Pipidae</taxon>
        <taxon>Xenopodinae</taxon>
        <taxon>Xenopus</taxon>
        <taxon>Xenopus</taxon>
    </lineage>
</organism>
<evidence type="ECO:0000313" key="2">
    <source>
        <dbReference type="Proteomes" id="UP000694892"/>
    </source>
</evidence>
<reference evidence="2" key="1">
    <citation type="journal article" date="2016" name="Nature">
        <title>Genome evolution in the allotetraploid frog Xenopus laevis.</title>
        <authorList>
            <person name="Session A.M."/>
            <person name="Uno Y."/>
            <person name="Kwon T."/>
            <person name="Chapman J.A."/>
            <person name="Toyoda A."/>
            <person name="Takahashi S."/>
            <person name="Fukui A."/>
            <person name="Hikosaka A."/>
            <person name="Suzuki A."/>
            <person name="Kondo M."/>
            <person name="van Heeringen S.J."/>
            <person name="Quigley I."/>
            <person name="Heinz S."/>
            <person name="Ogino H."/>
            <person name="Ochi H."/>
            <person name="Hellsten U."/>
            <person name="Lyons J.B."/>
            <person name="Simakov O."/>
            <person name="Putnam N."/>
            <person name="Stites J."/>
            <person name="Kuroki Y."/>
            <person name="Tanaka T."/>
            <person name="Michiue T."/>
            <person name="Watanabe M."/>
            <person name="Bogdanovic O."/>
            <person name="Lister R."/>
            <person name="Georgiou G."/>
            <person name="Paranjpe S.S."/>
            <person name="van Kruijsbergen I."/>
            <person name="Shu S."/>
            <person name="Carlson J."/>
            <person name="Kinoshita T."/>
            <person name="Ohta Y."/>
            <person name="Mawaribuchi S."/>
            <person name="Jenkins J."/>
            <person name="Grimwood J."/>
            <person name="Schmutz J."/>
            <person name="Mitros T."/>
            <person name="Mozaffari S.V."/>
            <person name="Suzuki Y."/>
            <person name="Haramoto Y."/>
            <person name="Yamamoto T.S."/>
            <person name="Takagi C."/>
            <person name="Heald R."/>
            <person name="Miller K."/>
            <person name="Haudenschild C."/>
            <person name="Kitzman J."/>
            <person name="Nakayama T."/>
            <person name="Izutsu Y."/>
            <person name="Robert J."/>
            <person name="Fortriede J."/>
            <person name="Burns K."/>
            <person name="Lotay V."/>
            <person name="Karimi K."/>
            <person name="Yasuoka Y."/>
            <person name="Dichmann D.S."/>
            <person name="Flajnik M.F."/>
            <person name="Houston D.W."/>
            <person name="Shendure J."/>
            <person name="DuPasquier L."/>
            <person name="Vize P.D."/>
            <person name="Zorn A.M."/>
            <person name="Ito M."/>
            <person name="Marcotte E.M."/>
            <person name="Wallingford J.B."/>
            <person name="Ito Y."/>
            <person name="Asashima M."/>
            <person name="Ueno N."/>
            <person name="Matsuda Y."/>
            <person name="Veenstra G.J."/>
            <person name="Fujiyama A."/>
            <person name="Harland R.M."/>
            <person name="Taira M."/>
            <person name="Rokhsar D.S."/>
        </authorList>
    </citation>
    <scope>NUCLEOTIDE SEQUENCE [LARGE SCALE GENOMIC DNA]</scope>
    <source>
        <strain evidence="2">J</strain>
    </source>
</reference>
<dbReference type="AlphaFoldDB" id="A0A974D7Z6"/>
<dbReference type="EMBL" id="CM004471">
    <property type="protein sequence ID" value="OCT86833.1"/>
    <property type="molecule type" value="Genomic_DNA"/>
</dbReference>
<evidence type="ECO:0000313" key="1">
    <source>
        <dbReference type="EMBL" id="OCT86833.1"/>
    </source>
</evidence>